<gene>
    <name evidence="1" type="ordered locus">Weevi_0040</name>
</gene>
<proteinExistence type="predicted"/>
<dbReference type="AlphaFoldDB" id="F0P2F6"/>
<protein>
    <recommendedName>
        <fullName evidence="3">Lipoprotein</fullName>
    </recommendedName>
</protein>
<dbReference type="KEGG" id="wvi:Weevi_0040"/>
<reference evidence="1 2" key="1">
    <citation type="journal article" date="2011" name="Stand. Genomic Sci.">
        <title>Complete genome sequence of Weeksella virosa type strain (9751).</title>
        <authorList>
            <person name="Lang E."/>
            <person name="Teshima H."/>
            <person name="Lucas S."/>
            <person name="Lapidus A."/>
            <person name="Hammon N."/>
            <person name="Deshpande S."/>
            <person name="Nolan M."/>
            <person name="Cheng J.F."/>
            <person name="Pitluck S."/>
            <person name="Liolios K."/>
            <person name="Pagani I."/>
            <person name="Mikhailova N."/>
            <person name="Ivanova N."/>
            <person name="Mavromatis K."/>
            <person name="Pati A."/>
            <person name="Tapia R."/>
            <person name="Han C."/>
            <person name="Goodwin L."/>
            <person name="Chen A."/>
            <person name="Palaniappan K."/>
            <person name="Land M."/>
            <person name="Hauser L."/>
            <person name="Chang Y.J."/>
            <person name="Jeffries C.D."/>
            <person name="Brambilla E.M."/>
            <person name="Kopitz M."/>
            <person name="Rohde M."/>
            <person name="Goker M."/>
            <person name="Tindall B.J."/>
            <person name="Detter J.C."/>
            <person name="Woyke T."/>
            <person name="Bristow J."/>
            <person name="Eisen J.A."/>
            <person name="Markowitz V."/>
            <person name="Hugenholtz P."/>
            <person name="Klenk H.P."/>
            <person name="Kyrpides N.C."/>
        </authorList>
    </citation>
    <scope>NUCLEOTIDE SEQUENCE [LARGE SCALE GENOMIC DNA]</scope>
    <source>
        <strain evidence="2">ATCC 43766 / DSM 16922 / JCM 21250 / NBRC 16016 / NCTC 11634 / CL345/78</strain>
    </source>
</reference>
<dbReference type="STRING" id="865938.Weevi_0040"/>
<dbReference type="PROSITE" id="PS51257">
    <property type="entry name" value="PROKAR_LIPOPROTEIN"/>
    <property type="match status" value="1"/>
</dbReference>
<keyword evidence="2" id="KW-1185">Reference proteome</keyword>
<evidence type="ECO:0000313" key="1">
    <source>
        <dbReference type="EMBL" id="ADX66768.1"/>
    </source>
</evidence>
<evidence type="ECO:0008006" key="3">
    <source>
        <dbReference type="Google" id="ProtNLM"/>
    </source>
</evidence>
<organism evidence="1 2">
    <name type="scientific">Weeksella virosa (strain ATCC 43766 / DSM 16922 / JCM 21250 / CCUG 30538 / CDC 9751 / IAM 14551 / NBRC 16016 / NCTC 11634 / CL345/78)</name>
    <dbReference type="NCBI Taxonomy" id="865938"/>
    <lineage>
        <taxon>Bacteria</taxon>
        <taxon>Pseudomonadati</taxon>
        <taxon>Bacteroidota</taxon>
        <taxon>Flavobacteriia</taxon>
        <taxon>Flavobacteriales</taxon>
        <taxon>Weeksellaceae</taxon>
        <taxon>Weeksella</taxon>
    </lineage>
</organism>
<dbReference type="eggNOG" id="ENOG5033K8G">
    <property type="taxonomic scope" value="Bacteria"/>
</dbReference>
<dbReference type="RefSeq" id="WP_013597164.1">
    <property type="nucleotide sequence ID" value="NC_015144.1"/>
</dbReference>
<dbReference type="Proteomes" id="UP000008641">
    <property type="component" value="Chromosome"/>
</dbReference>
<sequence length="256" mass="30027">MKRNIAIVFFIGGLLAVTSCDKIKEAYHDTFNEDKQTKLERIYNTPGFVDNEEKEKLAEYLYNEALKLMQEKELEDPTTLRILQEYKEINFVEPMKNRINELKEAPKNFLADPDKLKAIQQELQDLFPNKQLQISGGAIMINQNMVYLDLVDPENPEYVDNYTYRKVKNEFKWVKGDPVKSHRISKKIQPIVDFSTANKLFLVAKEKMKTIEGANKPKNVYYYLHNQKWQTTIDAAREDYIVQTDTNGNLTEFKKL</sequence>
<name>F0P2F6_WEEVC</name>
<accession>F0P2F6</accession>
<evidence type="ECO:0000313" key="2">
    <source>
        <dbReference type="Proteomes" id="UP000008641"/>
    </source>
</evidence>
<reference evidence="2" key="2">
    <citation type="journal article" date="2011" name="Stand. Genomic Sci.">
        <title>Complete genome sequence of Weeksella virosa type strain (9751T).</title>
        <authorList>
            <person name="Lang E."/>
            <person name="Teshima H."/>
            <person name="Lucas S."/>
            <person name="Lapidus A."/>
            <person name="Hammon N."/>
            <person name="Deshpande S."/>
            <person name="Nolan M."/>
            <person name="Cheng J."/>
            <person name="Pitluck S."/>
            <person name="Liolios K."/>
            <person name="Pagani I."/>
            <person name="Mikhailova N."/>
            <person name="Ivanova N."/>
            <person name="Mavromatis K."/>
            <person name="Pati A."/>
            <person name="Tapia R."/>
            <person name="Han C."/>
            <person name="Goodwin L."/>
            <person name="Chen A."/>
            <person name="Palaniappan K."/>
            <person name="Land M."/>
            <person name="Hauser L."/>
            <person name="Chang Y."/>
            <person name="Jeffries C."/>
            <person name="Brambilla E."/>
            <person name="Kopitz M."/>
            <person name="Rohde M."/>
            <person name="Goker M."/>
            <person name="Tindall B."/>
            <person name="Detter J."/>
            <person name="Woyke T."/>
            <person name="Bristow J."/>
            <person name="Eisen J."/>
            <person name="Markowitz V."/>
            <person name="Hugenholtz P."/>
            <person name="Klenk H."/>
            <person name="Kyrpides N."/>
        </authorList>
    </citation>
    <scope>NUCLEOTIDE SEQUENCE [LARGE SCALE GENOMIC DNA]</scope>
    <source>
        <strain evidence="2">ATCC 43766 / DSM 16922 / JCM 21250 / NBRC 16016 / NCTC 11634 / CL345/78</strain>
    </source>
</reference>
<dbReference type="EMBL" id="CP002455">
    <property type="protein sequence ID" value="ADX66768.1"/>
    <property type="molecule type" value="Genomic_DNA"/>
</dbReference>
<dbReference type="OrthoDB" id="660752at2"/>
<dbReference type="HOGENOM" id="CLU_1165351_0_0_10"/>